<dbReference type="KEGG" id="uru:DSM104443_03783"/>
<dbReference type="InterPro" id="IPR025350">
    <property type="entry name" value="DUF4254"/>
</dbReference>
<reference evidence="1 2" key="1">
    <citation type="submission" date="2020-04" db="EMBL/GenBank/DDBJ databases">
        <title>Usitatibacter rugosus gen. nov., sp. nov. and Usitatibacter palustris sp. nov., novel members of Usitatibacteraceae fam. nov. within the order Nitrosomonadales isolated from soil.</title>
        <authorList>
            <person name="Huber K.J."/>
            <person name="Neumann-Schaal M."/>
            <person name="Geppert A."/>
            <person name="Luckner M."/>
            <person name="Wanner G."/>
            <person name="Overmann J."/>
        </authorList>
    </citation>
    <scope>NUCLEOTIDE SEQUENCE [LARGE SCALE GENOMIC DNA]</scope>
    <source>
        <strain evidence="1 2">0125_3</strain>
    </source>
</reference>
<dbReference type="EMBL" id="CP053069">
    <property type="protein sequence ID" value="QJR12691.1"/>
    <property type="molecule type" value="Genomic_DNA"/>
</dbReference>
<evidence type="ECO:0008006" key="3">
    <source>
        <dbReference type="Google" id="ProtNLM"/>
    </source>
</evidence>
<dbReference type="AlphaFoldDB" id="A0A6M4GZL9"/>
<proteinExistence type="predicted"/>
<dbReference type="Pfam" id="PF14063">
    <property type="entry name" value="DUF4254"/>
    <property type="match status" value="1"/>
</dbReference>
<keyword evidence="2" id="KW-1185">Reference proteome</keyword>
<dbReference type="RefSeq" id="WP_171095110.1">
    <property type="nucleotide sequence ID" value="NZ_CP053069.1"/>
</dbReference>
<dbReference type="Proteomes" id="UP000501534">
    <property type="component" value="Chromosome"/>
</dbReference>
<gene>
    <name evidence="1" type="ORF">DSM104443_03783</name>
</gene>
<name>A0A6M4GZL9_9PROT</name>
<organism evidence="1 2">
    <name type="scientific">Usitatibacter rugosus</name>
    <dbReference type="NCBI Taxonomy" id="2732067"/>
    <lineage>
        <taxon>Bacteria</taxon>
        <taxon>Pseudomonadati</taxon>
        <taxon>Pseudomonadota</taxon>
        <taxon>Betaproteobacteria</taxon>
        <taxon>Nitrosomonadales</taxon>
        <taxon>Usitatibacteraceae</taxon>
        <taxon>Usitatibacter</taxon>
    </lineage>
</organism>
<evidence type="ECO:0000313" key="1">
    <source>
        <dbReference type="EMBL" id="QJR12691.1"/>
    </source>
</evidence>
<evidence type="ECO:0000313" key="2">
    <source>
        <dbReference type="Proteomes" id="UP000501534"/>
    </source>
</evidence>
<accession>A0A6M4GZL9</accession>
<protein>
    <recommendedName>
        <fullName evidence="3">DUF4254 domain-containing protein</fullName>
    </recommendedName>
</protein>
<sequence>MSRDILTHLASAAIVAFHDGALAAADTPWADIAENHRSNSKLWDEEDLARRRNAPDAEIVANKRAIDALNQARNDAVERIDDAILRALEGRLREDARLNSETAGMMIDRLSILALKIRAMALQAARTDANDSHRAACAAKLVRLREQRADLARCLDELLDGCAAGIARYKIYRQFKMYNDPAMNPHLRS</sequence>